<feature type="compositionally biased region" description="Basic and acidic residues" evidence="2">
    <location>
        <begin position="100"/>
        <end position="113"/>
    </location>
</feature>
<feature type="compositionally biased region" description="Polar residues" evidence="2">
    <location>
        <begin position="130"/>
        <end position="144"/>
    </location>
</feature>
<dbReference type="AlphaFoldDB" id="A0A4U0X684"/>
<feature type="compositionally biased region" description="Basic and acidic residues" evidence="2">
    <location>
        <begin position="73"/>
        <end position="92"/>
    </location>
</feature>
<dbReference type="Pfam" id="PF11839">
    <property type="entry name" value="Alanine_zipper"/>
    <property type="match status" value="1"/>
</dbReference>
<proteinExistence type="predicted"/>
<name>A0A4U0X684_9PEZI</name>
<dbReference type="Proteomes" id="UP000308768">
    <property type="component" value="Unassembled WGS sequence"/>
</dbReference>
<keyword evidence="1" id="KW-0175">Coiled coil</keyword>
<dbReference type="InterPro" id="IPR021793">
    <property type="entry name" value="Oprl"/>
</dbReference>
<gene>
    <name evidence="3" type="ORF">B0A49_05804</name>
</gene>
<feature type="region of interest" description="Disordered" evidence="2">
    <location>
        <begin position="73"/>
        <end position="113"/>
    </location>
</feature>
<feature type="compositionally biased region" description="Low complexity" evidence="2">
    <location>
        <begin position="147"/>
        <end position="158"/>
    </location>
</feature>
<dbReference type="EMBL" id="NAJN01000635">
    <property type="protein sequence ID" value="TKA70543.1"/>
    <property type="molecule type" value="Genomic_DNA"/>
</dbReference>
<organism evidence="3 4">
    <name type="scientific">Cryomyces minteri</name>
    <dbReference type="NCBI Taxonomy" id="331657"/>
    <lineage>
        <taxon>Eukaryota</taxon>
        <taxon>Fungi</taxon>
        <taxon>Dikarya</taxon>
        <taxon>Ascomycota</taxon>
        <taxon>Pezizomycotina</taxon>
        <taxon>Dothideomycetes</taxon>
        <taxon>Dothideomycetes incertae sedis</taxon>
        <taxon>Cryomyces</taxon>
    </lineage>
</organism>
<feature type="coiled-coil region" evidence="1">
    <location>
        <begin position="25"/>
        <end position="59"/>
    </location>
</feature>
<reference evidence="3 4" key="1">
    <citation type="submission" date="2017-03" db="EMBL/GenBank/DDBJ databases">
        <title>Genomes of endolithic fungi from Antarctica.</title>
        <authorList>
            <person name="Coleine C."/>
            <person name="Masonjones S."/>
            <person name="Stajich J.E."/>
        </authorList>
    </citation>
    <scope>NUCLEOTIDE SEQUENCE [LARGE SCALE GENOMIC DNA]</scope>
    <source>
        <strain evidence="3 4">CCFEE 5187</strain>
    </source>
</reference>
<evidence type="ECO:0000256" key="1">
    <source>
        <dbReference type="SAM" id="Coils"/>
    </source>
</evidence>
<evidence type="ECO:0000256" key="2">
    <source>
        <dbReference type="SAM" id="MobiDB-lite"/>
    </source>
</evidence>
<sequence length="228" mass="24666">MTDRGDNPRDNPVFRNEINTVLQHYLETSQALEAATKEATALRKQLEETELDLAAMSEREKATMKQIQVANKHATEADKRTNEANKRADHATQRAHRADKRADEANERADEANKRADAVSALNVGLAQTHLGSHPTSPVSTRAPSMTAPWTTAQPQTPLGITNPHRSPFVNAPDFSPRAVSGASSGRSSGPSYGALFTEGTSPGKRRRTDSSSESPTRQADASAVPFL</sequence>
<accession>A0A4U0X684</accession>
<keyword evidence="4" id="KW-1185">Reference proteome</keyword>
<dbReference type="SUPFAM" id="SSF57997">
    <property type="entry name" value="Tropomyosin"/>
    <property type="match status" value="1"/>
</dbReference>
<protein>
    <submittedName>
        <fullName evidence="3">Uncharacterized protein</fullName>
    </submittedName>
</protein>
<comment type="caution">
    <text evidence="3">The sequence shown here is derived from an EMBL/GenBank/DDBJ whole genome shotgun (WGS) entry which is preliminary data.</text>
</comment>
<feature type="compositionally biased region" description="Low complexity" evidence="2">
    <location>
        <begin position="176"/>
        <end position="192"/>
    </location>
</feature>
<evidence type="ECO:0000313" key="4">
    <source>
        <dbReference type="Proteomes" id="UP000308768"/>
    </source>
</evidence>
<feature type="region of interest" description="Disordered" evidence="2">
    <location>
        <begin position="130"/>
        <end position="228"/>
    </location>
</feature>
<evidence type="ECO:0000313" key="3">
    <source>
        <dbReference type="EMBL" id="TKA70543.1"/>
    </source>
</evidence>